<dbReference type="Proteomes" id="UP001652628">
    <property type="component" value="Chromosome 3"/>
</dbReference>
<protein>
    <submittedName>
        <fullName evidence="4">Prion-like-(Q/N-rich) domain-bearing protein 25</fullName>
    </submittedName>
</protein>
<organism evidence="3 4">
    <name type="scientific">Drosophila suzukii</name>
    <name type="common">Spotted-wing drosophila fruit fly</name>
    <dbReference type="NCBI Taxonomy" id="28584"/>
    <lineage>
        <taxon>Eukaryota</taxon>
        <taxon>Metazoa</taxon>
        <taxon>Ecdysozoa</taxon>
        <taxon>Arthropoda</taxon>
        <taxon>Hexapoda</taxon>
        <taxon>Insecta</taxon>
        <taxon>Pterygota</taxon>
        <taxon>Neoptera</taxon>
        <taxon>Endopterygota</taxon>
        <taxon>Diptera</taxon>
        <taxon>Brachycera</taxon>
        <taxon>Muscomorpha</taxon>
        <taxon>Ephydroidea</taxon>
        <taxon>Drosophilidae</taxon>
        <taxon>Drosophila</taxon>
        <taxon>Sophophora</taxon>
    </lineage>
</organism>
<dbReference type="RefSeq" id="XP_016933512.2">
    <property type="nucleotide sequence ID" value="XM_017078023.4"/>
</dbReference>
<dbReference type="PROSITE" id="PS50940">
    <property type="entry name" value="CHIT_BIND_II"/>
    <property type="match status" value="2"/>
</dbReference>
<dbReference type="InterPro" id="IPR036508">
    <property type="entry name" value="Chitin-bd_dom_sf"/>
</dbReference>
<keyword evidence="4" id="KW-0640">Prion</keyword>
<feature type="chain" id="PRO_5046803404" evidence="1">
    <location>
        <begin position="27"/>
        <end position="338"/>
    </location>
</feature>
<dbReference type="Gene3D" id="2.170.140.10">
    <property type="entry name" value="Chitin binding domain"/>
    <property type="match status" value="1"/>
</dbReference>
<evidence type="ECO:0000259" key="2">
    <source>
        <dbReference type="PROSITE" id="PS50940"/>
    </source>
</evidence>
<dbReference type="GeneID" id="108012603"/>
<dbReference type="SMART" id="SM00494">
    <property type="entry name" value="ChtBD2"/>
    <property type="match status" value="2"/>
</dbReference>
<dbReference type="PROSITE" id="PS51257">
    <property type="entry name" value="PROKAR_LIPOPROTEIN"/>
    <property type="match status" value="1"/>
</dbReference>
<accession>A0AB39ZDA3</accession>
<feature type="domain" description="Chitin-binding type-2" evidence="2">
    <location>
        <begin position="260"/>
        <end position="325"/>
    </location>
</feature>
<dbReference type="AlphaFoldDB" id="A0AB39ZDA3"/>
<dbReference type="SUPFAM" id="SSF57625">
    <property type="entry name" value="Invertebrate chitin-binding proteins"/>
    <property type="match status" value="2"/>
</dbReference>
<dbReference type="InterPro" id="IPR002557">
    <property type="entry name" value="Chitin-bd_dom"/>
</dbReference>
<dbReference type="Pfam" id="PF01607">
    <property type="entry name" value="CBM_14"/>
    <property type="match status" value="2"/>
</dbReference>
<sequence>MSTNRICLPLIPVLLLVGCLVSSTRGTCNVCNTVNNLTCYSSTQMQACQVDVLSTATPADCPSGYVCVSGSSGVLCQEEASSSQSADCQECNKCDATNTFACTGTQSFALCLGTDSVQDSIGTCASGYVCNINDTQICGLPADGVMATCSYADDTTTTTSSTTTSTTAATPSTSDAATYCAAVQSQGRYAVGYNTDTTCRQYIYCTLVSGSWVGETYTCPGSMYFNSSSSMCVVSIPSTCSTSAPTPATTTVAPTTSNPQAYCQAMQSAGYYPVGTVVSTTCHQYIECFLNGGSWYGSLYTCPGSLYYDSAAKTCVTTIPSTCSTTVASLTLKGVALD</sequence>
<keyword evidence="3" id="KW-1185">Reference proteome</keyword>
<evidence type="ECO:0000313" key="3">
    <source>
        <dbReference type="Proteomes" id="UP001652628"/>
    </source>
</evidence>
<dbReference type="GO" id="GO:0008061">
    <property type="term" value="F:chitin binding"/>
    <property type="evidence" value="ECO:0007669"/>
    <property type="project" value="InterPro"/>
</dbReference>
<reference evidence="4" key="1">
    <citation type="submission" date="2025-08" db="UniProtKB">
        <authorList>
            <consortium name="RefSeq"/>
        </authorList>
    </citation>
    <scope>IDENTIFICATION</scope>
</reference>
<keyword evidence="1" id="KW-0732">Signal</keyword>
<feature type="signal peptide" evidence="1">
    <location>
        <begin position="1"/>
        <end position="26"/>
    </location>
</feature>
<proteinExistence type="predicted"/>
<feature type="domain" description="Chitin-binding type-2" evidence="2">
    <location>
        <begin position="177"/>
        <end position="242"/>
    </location>
</feature>
<dbReference type="GO" id="GO:0005576">
    <property type="term" value="C:extracellular region"/>
    <property type="evidence" value="ECO:0007669"/>
    <property type="project" value="InterPro"/>
</dbReference>
<keyword evidence="4" id="KW-0034">Amyloid</keyword>
<evidence type="ECO:0000256" key="1">
    <source>
        <dbReference type="SAM" id="SignalP"/>
    </source>
</evidence>
<name>A0AB39ZDA3_DROSZ</name>
<gene>
    <name evidence="4" type="primary">LOC108012603</name>
</gene>
<evidence type="ECO:0000313" key="4">
    <source>
        <dbReference type="RefSeq" id="XP_016933512.2"/>
    </source>
</evidence>